<evidence type="ECO:0000313" key="1">
    <source>
        <dbReference type="EMBL" id="KKK92226.1"/>
    </source>
</evidence>
<proteinExistence type="predicted"/>
<gene>
    <name evidence="1" type="ORF">LCGC14_2705060</name>
</gene>
<organism evidence="1">
    <name type="scientific">marine sediment metagenome</name>
    <dbReference type="NCBI Taxonomy" id="412755"/>
    <lineage>
        <taxon>unclassified sequences</taxon>
        <taxon>metagenomes</taxon>
        <taxon>ecological metagenomes</taxon>
    </lineage>
</organism>
<sequence>MKETMYGQGLEAFKHITTDEIQAAVEKAERSKEQRMFSEHDELIEYDLS</sequence>
<name>A0A0F9C6E0_9ZZZZ</name>
<protein>
    <submittedName>
        <fullName evidence="1">Uncharacterized protein</fullName>
    </submittedName>
</protein>
<dbReference type="EMBL" id="LAZR01048310">
    <property type="protein sequence ID" value="KKK92226.1"/>
    <property type="molecule type" value="Genomic_DNA"/>
</dbReference>
<comment type="caution">
    <text evidence="1">The sequence shown here is derived from an EMBL/GenBank/DDBJ whole genome shotgun (WGS) entry which is preliminary data.</text>
</comment>
<dbReference type="AlphaFoldDB" id="A0A0F9C6E0"/>
<accession>A0A0F9C6E0</accession>
<feature type="non-terminal residue" evidence="1">
    <location>
        <position position="49"/>
    </location>
</feature>
<reference evidence="1" key="1">
    <citation type="journal article" date="2015" name="Nature">
        <title>Complex archaea that bridge the gap between prokaryotes and eukaryotes.</title>
        <authorList>
            <person name="Spang A."/>
            <person name="Saw J.H."/>
            <person name="Jorgensen S.L."/>
            <person name="Zaremba-Niedzwiedzka K."/>
            <person name="Martijn J."/>
            <person name="Lind A.E."/>
            <person name="van Eijk R."/>
            <person name="Schleper C."/>
            <person name="Guy L."/>
            <person name="Ettema T.J."/>
        </authorList>
    </citation>
    <scope>NUCLEOTIDE SEQUENCE</scope>
</reference>